<dbReference type="PANTHER" id="PTHR24094">
    <property type="entry name" value="SECRETED PROTEIN"/>
    <property type="match status" value="1"/>
</dbReference>
<proteinExistence type="predicted"/>
<feature type="region of interest" description="Disordered" evidence="1">
    <location>
        <begin position="77"/>
        <end position="129"/>
    </location>
</feature>
<dbReference type="InterPro" id="IPR011089">
    <property type="entry name" value="GmrSD_C"/>
</dbReference>
<evidence type="ECO:0000256" key="1">
    <source>
        <dbReference type="SAM" id="MobiDB-lite"/>
    </source>
</evidence>
<keyword evidence="2" id="KW-1133">Transmembrane helix</keyword>
<keyword evidence="2" id="KW-0812">Transmembrane</keyword>
<evidence type="ECO:0000256" key="2">
    <source>
        <dbReference type="SAM" id="Phobius"/>
    </source>
</evidence>
<keyword evidence="2" id="KW-0472">Membrane</keyword>
<dbReference type="PANTHER" id="PTHR24094:SF15">
    <property type="entry name" value="AMP-DEPENDENT SYNTHETASE_LIGASE DOMAIN-CONTAINING PROTEIN-RELATED"/>
    <property type="match status" value="1"/>
</dbReference>
<feature type="transmembrane region" description="Helical" evidence="2">
    <location>
        <begin position="12"/>
        <end position="32"/>
    </location>
</feature>
<accession>A0A8S5RVL7</accession>
<evidence type="ECO:0000259" key="3">
    <source>
        <dbReference type="Pfam" id="PF07510"/>
    </source>
</evidence>
<feature type="domain" description="GmrSD restriction endonucleases C-terminal" evidence="3">
    <location>
        <begin position="196"/>
        <end position="304"/>
    </location>
</feature>
<organism evidence="4">
    <name type="scientific">Siphoviridae sp. ctHip2</name>
    <dbReference type="NCBI Taxonomy" id="2827830"/>
    <lineage>
        <taxon>Viruses</taxon>
        <taxon>Duplodnaviria</taxon>
        <taxon>Heunggongvirae</taxon>
        <taxon>Uroviricota</taxon>
        <taxon>Caudoviricetes</taxon>
    </lineage>
</organism>
<sequence length="325" mass="36013">MADKKKSSKGENPGSLLWAILVIAAVLAIFVYSSGINMGNLFNTVRYHATDLGPRLVECVTSPSNCKLSNNYSVTPSGFENQNSNSATSNSNSSQSDTNSDSKQNSESNDSKSANNNNQSNNSSSESGINNLASAKMSKNDALNELNSIPVVNAYNKAKYKRTEWKHWISYENPCWSTREEVLDRQAEKGSVTYLDKNDKETKDKSKACSIKSGTWHDPYSKEVVNDPTKLDIDHTGALSWTAKAGGQEWDKQKKQDYANDFDHLVATTAKENRTKGDKGPSEWMPESSKCEYAKVYTHIVKKYNLNLNKADKDTLEKALNSCSN</sequence>
<protein>
    <recommendedName>
        <fullName evidence="3">GmrSD restriction endonucleases C-terminal domain-containing protein</fullName>
    </recommendedName>
</protein>
<dbReference type="Pfam" id="PF07510">
    <property type="entry name" value="GmrSD_C"/>
    <property type="match status" value="1"/>
</dbReference>
<dbReference type="EMBL" id="BK032497">
    <property type="protein sequence ID" value="DAF42665.1"/>
    <property type="molecule type" value="Genomic_DNA"/>
</dbReference>
<reference evidence="4" key="1">
    <citation type="journal article" date="2021" name="Proc. Natl. Acad. Sci. U.S.A.">
        <title>A Catalog of Tens of Thousands of Viruses from Human Metagenomes Reveals Hidden Associations with Chronic Diseases.</title>
        <authorList>
            <person name="Tisza M.J."/>
            <person name="Buck C.B."/>
        </authorList>
    </citation>
    <scope>NUCLEOTIDE SEQUENCE</scope>
    <source>
        <strain evidence="4">CtHip2</strain>
    </source>
</reference>
<name>A0A8S5RVL7_9CAUD</name>
<evidence type="ECO:0000313" key="4">
    <source>
        <dbReference type="EMBL" id="DAF42665.1"/>
    </source>
</evidence>
<feature type="compositionally biased region" description="Low complexity" evidence="1">
    <location>
        <begin position="81"/>
        <end position="129"/>
    </location>
</feature>